<dbReference type="STRING" id="69771.A0A1V6PIJ6"/>
<gene>
    <name evidence="2" type="ORF">PENDEC_c003G06083</name>
</gene>
<keyword evidence="3" id="KW-1185">Reference proteome</keyword>
<organism evidence="2 3">
    <name type="scientific">Penicillium decumbens</name>
    <dbReference type="NCBI Taxonomy" id="69771"/>
    <lineage>
        <taxon>Eukaryota</taxon>
        <taxon>Fungi</taxon>
        <taxon>Dikarya</taxon>
        <taxon>Ascomycota</taxon>
        <taxon>Pezizomycotina</taxon>
        <taxon>Eurotiomycetes</taxon>
        <taxon>Eurotiomycetidae</taxon>
        <taxon>Eurotiales</taxon>
        <taxon>Aspergillaceae</taxon>
        <taxon>Penicillium</taxon>
    </lineage>
</organism>
<evidence type="ECO:0000256" key="1">
    <source>
        <dbReference type="SAM" id="MobiDB-lite"/>
    </source>
</evidence>
<feature type="region of interest" description="Disordered" evidence="1">
    <location>
        <begin position="140"/>
        <end position="175"/>
    </location>
</feature>
<dbReference type="AlphaFoldDB" id="A0A1V6PIJ6"/>
<dbReference type="Proteomes" id="UP000191522">
    <property type="component" value="Unassembled WGS sequence"/>
</dbReference>
<feature type="compositionally biased region" description="Polar residues" evidence="1">
    <location>
        <begin position="148"/>
        <end position="163"/>
    </location>
</feature>
<feature type="compositionally biased region" description="Polar residues" evidence="1">
    <location>
        <begin position="31"/>
        <end position="67"/>
    </location>
</feature>
<dbReference type="OrthoDB" id="3363286at2759"/>
<name>A0A1V6PIJ6_PENDC</name>
<comment type="caution">
    <text evidence="2">The sequence shown here is derived from an EMBL/GenBank/DDBJ whole genome shotgun (WGS) entry which is preliminary data.</text>
</comment>
<evidence type="ECO:0000313" key="2">
    <source>
        <dbReference type="EMBL" id="OQD76804.1"/>
    </source>
</evidence>
<dbReference type="EMBL" id="MDYL01000003">
    <property type="protein sequence ID" value="OQD76804.1"/>
    <property type="molecule type" value="Genomic_DNA"/>
</dbReference>
<accession>A0A1V6PIJ6</accession>
<protein>
    <submittedName>
        <fullName evidence="2">Uncharacterized protein</fullName>
    </submittedName>
</protein>
<reference evidence="3" key="1">
    <citation type="journal article" date="2017" name="Nat. Microbiol.">
        <title>Global analysis of biosynthetic gene clusters reveals vast potential of secondary metabolite production in Penicillium species.</title>
        <authorList>
            <person name="Nielsen J.C."/>
            <person name="Grijseels S."/>
            <person name="Prigent S."/>
            <person name="Ji B."/>
            <person name="Dainat J."/>
            <person name="Nielsen K.F."/>
            <person name="Frisvad J.C."/>
            <person name="Workman M."/>
            <person name="Nielsen J."/>
        </authorList>
    </citation>
    <scope>NUCLEOTIDE SEQUENCE [LARGE SCALE GENOMIC DNA]</scope>
    <source>
        <strain evidence="3">IBT 11843</strain>
    </source>
</reference>
<proteinExistence type="predicted"/>
<feature type="region of interest" description="Disordered" evidence="1">
    <location>
        <begin position="31"/>
        <end position="84"/>
    </location>
</feature>
<sequence length="388" mass="43375">MECISHRASFATCRLRVFRQLLATSFQPGITRRSISSSHPQAPDSPNETNIQPSQRLPQSPLVTNMRTGPGKQRKRLPTKTDLDPLAKNPWAVALASPPRMCALSGARLPRDILGEWGLVRKPDTDLNYLLPVGLLQDSLARKPAPSPTQTPDAEAAKQTTDPDGNEPTVRSMRNDKKGRHLFLRMIDSLPFLRIVAPILARRAGKKPAAAKMLPFRWKHPHGPITSREEKSIVWMEGMPEYVLKHMRRDVVKKLDRTRTMWPLDSGDGVWSALDIQEVSDAAIVDALGGLGAIERAECGAVLLLRPRKARDGDLNEVVHPHTQSKIPVFDLSVFLGESELESLRATQARHYQQAAVFFRPDDAWSIKAMLSLWKLKMFVAEDPTLKV</sequence>
<dbReference type="OMA" id="PFRWKHP"/>
<evidence type="ECO:0000313" key="3">
    <source>
        <dbReference type="Proteomes" id="UP000191522"/>
    </source>
</evidence>